<dbReference type="Pfam" id="PF20370">
    <property type="entry name" value="DUF6665"/>
    <property type="match status" value="1"/>
</dbReference>
<organism evidence="1 2">
    <name type="scientific">Chelatococcus albus</name>
    <dbReference type="NCBI Taxonomy" id="3047466"/>
    <lineage>
        <taxon>Bacteria</taxon>
        <taxon>Pseudomonadati</taxon>
        <taxon>Pseudomonadota</taxon>
        <taxon>Alphaproteobacteria</taxon>
        <taxon>Hyphomicrobiales</taxon>
        <taxon>Chelatococcaceae</taxon>
        <taxon>Chelatococcus</taxon>
    </lineage>
</organism>
<sequence length="116" mass="12644">MTLRPPQNLRQSPTSGVNPLDIELMHEKAVALGRLADGLVASLAALAAFDLAHPEQGLHTAQERARREALVDAAGRALWFLMVQRDACGLHRNEDLVRDYGVPREVVNCVGAARAR</sequence>
<proteinExistence type="predicted"/>
<dbReference type="RefSeq" id="WP_283741091.1">
    <property type="nucleotide sequence ID" value="NZ_JASJEV010000007.1"/>
</dbReference>
<comment type="caution">
    <text evidence="1">The sequence shown here is derived from an EMBL/GenBank/DDBJ whole genome shotgun (WGS) entry which is preliminary data.</text>
</comment>
<evidence type="ECO:0000313" key="2">
    <source>
        <dbReference type="Proteomes" id="UP001321492"/>
    </source>
</evidence>
<dbReference type="InterPro" id="IPR046606">
    <property type="entry name" value="DUF6665"/>
</dbReference>
<protein>
    <submittedName>
        <fullName evidence="1">Uncharacterized protein</fullName>
    </submittedName>
</protein>
<dbReference type="EMBL" id="JASJEV010000007">
    <property type="protein sequence ID" value="MDJ1159108.1"/>
    <property type="molecule type" value="Genomic_DNA"/>
</dbReference>
<accession>A0ABT7AIB2</accession>
<keyword evidence="2" id="KW-1185">Reference proteome</keyword>
<dbReference type="Proteomes" id="UP001321492">
    <property type="component" value="Unassembled WGS sequence"/>
</dbReference>
<gene>
    <name evidence="1" type="ORF">QNA08_12760</name>
</gene>
<evidence type="ECO:0000313" key="1">
    <source>
        <dbReference type="EMBL" id="MDJ1159108.1"/>
    </source>
</evidence>
<name>A0ABT7AIB2_9HYPH</name>
<reference evidence="1 2" key="1">
    <citation type="submission" date="2023-05" db="EMBL/GenBank/DDBJ databases">
        <title>Chelatococcus sp. nov., a moderately thermophilic bacterium isolated from hot spring microbial mat.</title>
        <authorList>
            <person name="Hu C.-J."/>
            <person name="Li W.-J."/>
        </authorList>
    </citation>
    <scope>NUCLEOTIDE SEQUENCE [LARGE SCALE GENOMIC DNA]</scope>
    <source>
        <strain evidence="1 2">SYSU G07232</strain>
    </source>
</reference>